<keyword evidence="7" id="KW-1185">Reference proteome</keyword>
<dbReference type="Proteomes" id="UP000727407">
    <property type="component" value="Unassembled WGS sequence"/>
</dbReference>
<evidence type="ECO:0000259" key="5">
    <source>
        <dbReference type="Pfam" id="PF25600"/>
    </source>
</evidence>
<feature type="coiled-coil region" evidence="4">
    <location>
        <begin position="65"/>
        <end position="99"/>
    </location>
</feature>
<dbReference type="InterPro" id="IPR051051">
    <property type="entry name" value="E3_ubiq-ligase_TRIM/RNF"/>
</dbReference>
<dbReference type="EMBL" id="QNUK01000231">
    <property type="protein sequence ID" value="KAF5897552.1"/>
    <property type="molecule type" value="Genomic_DNA"/>
</dbReference>
<comment type="caution">
    <text evidence="6">The sequence shown here is derived from an EMBL/GenBank/DDBJ whole genome shotgun (WGS) entry which is preliminary data.</text>
</comment>
<dbReference type="OrthoDB" id="9903688at2759"/>
<dbReference type="InterPro" id="IPR058030">
    <property type="entry name" value="TRIM8/14/16/25/29/45/65_CC"/>
</dbReference>
<evidence type="ECO:0000256" key="2">
    <source>
        <dbReference type="ARBA" id="ARBA00022771"/>
    </source>
</evidence>
<proteinExistence type="predicted"/>
<dbReference type="AlphaFoldDB" id="A0A8J4UGY7"/>
<dbReference type="PANTHER" id="PTHR25465">
    <property type="entry name" value="B-BOX DOMAIN CONTAINING"/>
    <property type="match status" value="1"/>
</dbReference>
<feature type="coiled-coil region" evidence="4">
    <location>
        <begin position="7"/>
        <end position="34"/>
    </location>
</feature>
<keyword evidence="1" id="KW-0479">Metal-binding</keyword>
<sequence>CDLKEEQMKSQQKIQEKQKKVDELKQTVIIIKSRAQTAVEENEIIFTEMISSMEKKRSEVTEWIRAQEKAELSRVEQLLEQLEQEITDLKRKVTELEQLSHTHDNLHFIQRVRSLCVSSGCEDSPGIIVHPPHSYDGLRNSLSELKKQFKEFCEEEFHKIPPY</sequence>
<feature type="domain" description="TRIM8/14/16/25/29/45/65 coiled-coil region" evidence="5">
    <location>
        <begin position="14"/>
        <end position="155"/>
    </location>
</feature>
<organism evidence="6 7">
    <name type="scientific">Clarias magur</name>
    <name type="common">Asian catfish</name>
    <name type="synonym">Macropteronotus magur</name>
    <dbReference type="NCBI Taxonomy" id="1594786"/>
    <lineage>
        <taxon>Eukaryota</taxon>
        <taxon>Metazoa</taxon>
        <taxon>Chordata</taxon>
        <taxon>Craniata</taxon>
        <taxon>Vertebrata</taxon>
        <taxon>Euteleostomi</taxon>
        <taxon>Actinopterygii</taxon>
        <taxon>Neopterygii</taxon>
        <taxon>Teleostei</taxon>
        <taxon>Ostariophysi</taxon>
        <taxon>Siluriformes</taxon>
        <taxon>Clariidae</taxon>
        <taxon>Clarias</taxon>
    </lineage>
</organism>
<keyword evidence="3" id="KW-0862">Zinc</keyword>
<protein>
    <submittedName>
        <fullName evidence="6">Tripartite motif-containing protein 16-like isoform X2</fullName>
    </submittedName>
</protein>
<keyword evidence="4" id="KW-0175">Coiled coil</keyword>
<dbReference type="GO" id="GO:0008270">
    <property type="term" value="F:zinc ion binding"/>
    <property type="evidence" value="ECO:0007669"/>
    <property type="project" value="UniProtKB-KW"/>
</dbReference>
<feature type="non-terminal residue" evidence="6">
    <location>
        <position position="1"/>
    </location>
</feature>
<feature type="non-terminal residue" evidence="6">
    <location>
        <position position="163"/>
    </location>
</feature>
<dbReference type="PANTHER" id="PTHR25465:SF14">
    <property type="entry name" value="E3 UBIQUITIN-PROTEIN LIGASE TRIM65"/>
    <property type="match status" value="1"/>
</dbReference>
<keyword evidence="2" id="KW-0863">Zinc-finger</keyword>
<reference evidence="6" key="1">
    <citation type="submission" date="2020-07" db="EMBL/GenBank/DDBJ databases">
        <title>Clarias magur genome sequencing, assembly and annotation.</title>
        <authorList>
            <person name="Kushwaha B."/>
            <person name="Kumar R."/>
            <person name="Das P."/>
            <person name="Joshi C.G."/>
            <person name="Kumar D."/>
            <person name="Nagpure N.S."/>
            <person name="Pandey M."/>
            <person name="Agarwal S."/>
            <person name="Srivastava S."/>
            <person name="Singh M."/>
            <person name="Sahoo L."/>
            <person name="Jayasankar P."/>
            <person name="Meher P.K."/>
            <person name="Koringa P.G."/>
            <person name="Iquebal M.A."/>
            <person name="Das S.P."/>
            <person name="Bit A."/>
            <person name="Patnaik S."/>
            <person name="Patel N."/>
            <person name="Shah T.M."/>
            <person name="Hinsu A."/>
            <person name="Jena J.K."/>
        </authorList>
    </citation>
    <scope>NUCLEOTIDE SEQUENCE</scope>
    <source>
        <strain evidence="6">CIFAMagur01</strain>
        <tissue evidence="6">Testis</tissue>
    </source>
</reference>
<evidence type="ECO:0000256" key="1">
    <source>
        <dbReference type="ARBA" id="ARBA00022723"/>
    </source>
</evidence>
<name>A0A8J4UGY7_CLAMG</name>
<evidence type="ECO:0000256" key="4">
    <source>
        <dbReference type="SAM" id="Coils"/>
    </source>
</evidence>
<dbReference type="Pfam" id="PF25600">
    <property type="entry name" value="TRIM_CC"/>
    <property type="match status" value="1"/>
</dbReference>
<evidence type="ECO:0000256" key="3">
    <source>
        <dbReference type="ARBA" id="ARBA00022833"/>
    </source>
</evidence>
<evidence type="ECO:0000313" key="7">
    <source>
        <dbReference type="Proteomes" id="UP000727407"/>
    </source>
</evidence>
<accession>A0A8J4UGY7</accession>
<gene>
    <name evidence="6" type="ORF">DAT39_012713</name>
</gene>
<evidence type="ECO:0000313" key="6">
    <source>
        <dbReference type="EMBL" id="KAF5897552.1"/>
    </source>
</evidence>